<accession>A0ABQ6CY84</accession>
<dbReference type="InterPro" id="IPR011051">
    <property type="entry name" value="RmlC_Cupin_sf"/>
</dbReference>
<dbReference type="CDD" id="cd20305">
    <property type="entry name" value="cupin_OxDC_C"/>
    <property type="match status" value="1"/>
</dbReference>
<dbReference type="PROSITE" id="PS51318">
    <property type="entry name" value="TAT"/>
    <property type="match status" value="1"/>
</dbReference>
<dbReference type="InterPro" id="IPR006045">
    <property type="entry name" value="Cupin_1"/>
</dbReference>
<name>A0ABQ6CY84_9HYPH</name>
<dbReference type="InterPro" id="IPR017774">
    <property type="entry name" value="Bicupin_oxalate_deCO2ase/Oxase"/>
</dbReference>
<dbReference type="PANTHER" id="PTHR35848">
    <property type="entry name" value="OXALATE-BINDING PROTEIN"/>
    <property type="match status" value="1"/>
</dbReference>
<feature type="domain" description="Cupin type-1" evidence="2">
    <location>
        <begin position="99"/>
        <end position="243"/>
    </location>
</feature>
<dbReference type="Proteomes" id="UP001156881">
    <property type="component" value="Unassembled WGS sequence"/>
</dbReference>
<keyword evidence="1" id="KW-0479">Metal-binding</keyword>
<dbReference type="Gene3D" id="2.60.120.10">
    <property type="entry name" value="Jelly Rolls"/>
    <property type="match status" value="2"/>
</dbReference>
<dbReference type="CDD" id="cd20304">
    <property type="entry name" value="cupin_OxDC_N"/>
    <property type="match status" value="1"/>
</dbReference>
<organism evidence="3 4">
    <name type="scientific">Methylobacterium brachythecii</name>
    <dbReference type="NCBI Taxonomy" id="1176177"/>
    <lineage>
        <taxon>Bacteria</taxon>
        <taxon>Pseudomonadati</taxon>
        <taxon>Pseudomonadota</taxon>
        <taxon>Alphaproteobacteria</taxon>
        <taxon>Hyphomicrobiales</taxon>
        <taxon>Methylobacteriaceae</taxon>
        <taxon>Methylobacterium</taxon>
    </lineage>
</organism>
<evidence type="ECO:0000256" key="1">
    <source>
        <dbReference type="ARBA" id="ARBA00022723"/>
    </source>
</evidence>
<dbReference type="NCBIfam" id="TIGR03404">
    <property type="entry name" value="bicupin_oxalic"/>
    <property type="match status" value="1"/>
</dbReference>
<evidence type="ECO:0000259" key="2">
    <source>
        <dbReference type="SMART" id="SM00835"/>
    </source>
</evidence>
<gene>
    <name evidence="3" type="primary">oxdC</name>
    <name evidence="3" type="ORF">GCM10007884_08000</name>
</gene>
<feature type="domain" description="Cupin type-1" evidence="2">
    <location>
        <begin position="278"/>
        <end position="419"/>
    </location>
</feature>
<dbReference type="PANTHER" id="PTHR35848:SF9">
    <property type="entry name" value="SLL1358 PROTEIN"/>
    <property type="match status" value="1"/>
</dbReference>
<sequence>MVARETFTINDSPFIRSNQGPFMDDMSRRGFIAAATVGAATMPTSPRAQGATADGPIPIRGGDGADVLGPRNPAREAQDRWTVAPPKTDHGTLPNLKWSFADSHMRLEEGGWARQTTIRELPISKAMSGVNMRLKANAVREMHWHKEAEWAYMLKGKARVTAIDQDGRTFADDLGEGDLWYFPSGIPHSIQGLESEVDGCEFLLVFDDGAFSEDSTFLITDWLAHTPKDVLAKNFGLPESAFANIPEKELYIFPAPKPGTLAGDRLEGAGPVPNPFVHRMTAQDPIRTKGGTVRITDSSLFKASKTIAAALFELEPGALREMHWHPNGDEWQYYLSGKGRMTVFGSESKARTFDYQAGDVGYVPFAMGHYIENTGSEKLTFLEMFRSPNYADLSLAQWMALTPHALVQAHTKLERANIDGLPTRKNLVVPA</sequence>
<evidence type="ECO:0000313" key="4">
    <source>
        <dbReference type="Proteomes" id="UP001156881"/>
    </source>
</evidence>
<protein>
    <submittedName>
        <fullName evidence="3">Oxalate decarboxylase OxdC</fullName>
    </submittedName>
</protein>
<reference evidence="4" key="1">
    <citation type="journal article" date="2019" name="Int. J. Syst. Evol. Microbiol.">
        <title>The Global Catalogue of Microorganisms (GCM) 10K type strain sequencing project: providing services to taxonomists for standard genome sequencing and annotation.</title>
        <authorList>
            <consortium name="The Broad Institute Genomics Platform"/>
            <consortium name="The Broad Institute Genome Sequencing Center for Infectious Disease"/>
            <person name="Wu L."/>
            <person name="Ma J."/>
        </authorList>
    </citation>
    <scope>NUCLEOTIDE SEQUENCE [LARGE SCALE GENOMIC DNA]</scope>
    <source>
        <strain evidence="4">NBRC 107710</strain>
    </source>
</reference>
<dbReference type="SMART" id="SM00835">
    <property type="entry name" value="Cupin_1"/>
    <property type="match status" value="2"/>
</dbReference>
<dbReference type="SUPFAM" id="SSF51182">
    <property type="entry name" value="RmlC-like cupins"/>
    <property type="match status" value="1"/>
</dbReference>
<comment type="caution">
    <text evidence="3">The sequence shown here is derived from an EMBL/GenBank/DDBJ whole genome shotgun (WGS) entry which is preliminary data.</text>
</comment>
<dbReference type="InterPro" id="IPR051610">
    <property type="entry name" value="GPI/OXD"/>
</dbReference>
<proteinExistence type="predicted"/>
<evidence type="ECO:0000313" key="3">
    <source>
        <dbReference type="EMBL" id="GLS42815.1"/>
    </source>
</evidence>
<dbReference type="EMBL" id="BSPG01000002">
    <property type="protein sequence ID" value="GLS42815.1"/>
    <property type="molecule type" value="Genomic_DNA"/>
</dbReference>
<keyword evidence="4" id="KW-1185">Reference proteome</keyword>
<dbReference type="Pfam" id="PF00190">
    <property type="entry name" value="Cupin_1"/>
    <property type="match status" value="2"/>
</dbReference>
<dbReference type="InterPro" id="IPR014710">
    <property type="entry name" value="RmlC-like_jellyroll"/>
</dbReference>
<dbReference type="InterPro" id="IPR006311">
    <property type="entry name" value="TAT_signal"/>
</dbReference>